<keyword evidence="3" id="KW-1185">Reference proteome</keyword>
<name>A0A292Q339_9PEZI</name>
<dbReference type="EMBL" id="LN890960">
    <property type="protein sequence ID" value="CUS14252.1"/>
    <property type="molecule type" value="Genomic_DNA"/>
</dbReference>
<evidence type="ECO:0000313" key="3">
    <source>
        <dbReference type="Proteomes" id="UP001412239"/>
    </source>
</evidence>
<dbReference type="AlphaFoldDB" id="A0A292Q339"/>
<feature type="non-terminal residue" evidence="2">
    <location>
        <position position="1"/>
    </location>
</feature>
<protein>
    <submittedName>
        <fullName evidence="2">Uncharacterized protein</fullName>
    </submittedName>
</protein>
<feature type="compositionally biased region" description="Low complexity" evidence="1">
    <location>
        <begin position="1"/>
        <end position="10"/>
    </location>
</feature>
<organism evidence="2 3">
    <name type="scientific">Tuber aestivum</name>
    <name type="common">summer truffle</name>
    <dbReference type="NCBI Taxonomy" id="59557"/>
    <lineage>
        <taxon>Eukaryota</taxon>
        <taxon>Fungi</taxon>
        <taxon>Dikarya</taxon>
        <taxon>Ascomycota</taxon>
        <taxon>Pezizomycotina</taxon>
        <taxon>Pezizomycetes</taxon>
        <taxon>Pezizales</taxon>
        <taxon>Tuberaceae</taxon>
        <taxon>Tuber</taxon>
    </lineage>
</organism>
<feature type="region of interest" description="Disordered" evidence="1">
    <location>
        <begin position="1"/>
        <end position="24"/>
    </location>
</feature>
<evidence type="ECO:0000313" key="2">
    <source>
        <dbReference type="EMBL" id="CUS14252.1"/>
    </source>
</evidence>
<sequence length="103" mass="11288">TTTTTTTSSHQCHHPSHSSFLSRPARPGVSQLVRFSDWANASAPSWKICGGWRLAGSIGEDIADAGNREFKGNARGEEEVGRKEGVEYLPPPPFIFKLFFSPK</sequence>
<gene>
    <name evidence="2" type="ORF">GSTUAT00001542001</name>
</gene>
<evidence type="ECO:0000256" key="1">
    <source>
        <dbReference type="SAM" id="MobiDB-lite"/>
    </source>
</evidence>
<proteinExistence type="predicted"/>
<dbReference type="Proteomes" id="UP001412239">
    <property type="component" value="Unassembled WGS sequence"/>
</dbReference>
<reference evidence="2" key="1">
    <citation type="submission" date="2015-10" db="EMBL/GenBank/DDBJ databases">
        <authorList>
            <person name="Regsiter A."/>
            <person name="william w."/>
        </authorList>
    </citation>
    <scope>NUCLEOTIDE SEQUENCE</scope>
    <source>
        <strain evidence="2">Montdore</strain>
    </source>
</reference>
<accession>A0A292Q339</accession>